<evidence type="ECO:0000313" key="2">
    <source>
        <dbReference type="EMBL" id="GGJ85855.1"/>
    </source>
</evidence>
<feature type="chain" id="PRO_5036955414" description="DUF3298 domain-containing protein" evidence="1">
    <location>
        <begin position="21"/>
        <end position="398"/>
    </location>
</feature>
<reference evidence="2" key="2">
    <citation type="submission" date="2020-09" db="EMBL/GenBank/DDBJ databases">
        <authorList>
            <person name="Sun Q."/>
            <person name="Ohkuma M."/>
        </authorList>
    </citation>
    <scope>NUCLEOTIDE SEQUENCE</scope>
    <source>
        <strain evidence="2">JCM 14371</strain>
    </source>
</reference>
<dbReference type="AlphaFoldDB" id="A0A917PNK6"/>
<dbReference type="RefSeq" id="WP_188964333.1">
    <property type="nucleotide sequence ID" value="NZ_BMOE01000015.1"/>
</dbReference>
<keyword evidence="1" id="KW-0732">Signal</keyword>
<dbReference type="EMBL" id="BMOE01000015">
    <property type="protein sequence ID" value="GGJ85855.1"/>
    <property type="molecule type" value="Genomic_DNA"/>
</dbReference>
<reference evidence="2" key="1">
    <citation type="journal article" date="2014" name="Int. J. Syst. Evol. Microbiol.">
        <title>Complete genome sequence of Corynebacterium casei LMG S-19264T (=DSM 44701T), isolated from a smear-ripened cheese.</title>
        <authorList>
            <consortium name="US DOE Joint Genome Institute (JGI-PGF)"/>
            <person name="Walter F."/>
            <person name="Albersmeier A."/>
            <person name="Kalinowski J."/>
            <person name="Ruckert C."/>
        </authorList>
    </citation>
    <scope>NUCLEOTIDE SEQUENCE</scope>
    <source>
        <strain evidence="2">JCM 14371</strain>
    </source>
</reference>
<dbReference type="Proteomes" id="UP000635726">
    <property type="component" value="Unassembled WGS sequence"/>
</dbReference>
<protein>
    <recommendedName>
        <fullName evidence="4">DUF3298 domain-containing protein</fullName>
    </recommendedName>
</protein>
<sequence length="398" mass="41866">MRLPSLLALLGLTALLSAQAQTTGPDGDADAAARRALYAQCGAVEATALPQGVTVGVYRGTLGTQRVTLELTRGGGEQLSEHPDRYSYDRYGLDIALTRGRPTNRTAVYALAAVEAVFTGDGQVARGCLDLSADGTGLRGQWRSPDGRTRLPVTLNRVDAARVPLALPSSPGLLNLRSGDPYTFLKLDRPWQKVTGGLKEPLTGVTYPRVQGGSAALNAALQDLQLKLVTSAFDCRGGYGTNLQNGTDFTGSGTLSWQSASLVSLHEDAQYFCGGAHPDAYTSGVTLSARTGRPVALAAQPGAVWPALNAPKLQALYLAAYPSGGDTADCRDLLASAEGRAGDPLPYELYLTRAGLAVWPNFLPHVALVCAEVVTVPYAKLRALANPAGASFRDLYPR</sequence>
<evidence type="ECO:0000256" key="1">
    <source>
        <dbReference type="SAM" id="SignalP"/>
    </source>
</evidence>
<gene>
    <name evidence="2" type="ORF">GCM10008939_32180</name>
</gene>
<keyword evidence="3" id="KW-1185">Reference proteome</keyword>
<evidence type="ECO:0000313" key="3">
    <source>
        <dbReference type="Proteomes" id="UP000635726"/>
    </source>
</evidence>
<name>A0A917PNK6_9DEIO</name>
<organism evidence="2 3">
    <name type="scientific">Deinococcus aquiradiocola</name>
    <dbReference type="NCBI Taxonomy" id="393059"/>
    <lineage>
        <taxon>Bacteria</taxon>
        <taxon>Thermotogati</taxon>
        <taxon>Deinococcota</taxon>
        <taxon>Deinococci</taxon>
        <taxon>Deinococcales</taxon>
        <taxon>Deinococcaceae</taxon>
        <taxon>Deinococcus</taxon>
    </lineage>
</organism>
<feature type="signal peptide" evidence="1">
    <location>
        <begin position="1"/>
        <end position="20"/>
    </location>
</feature>
<evidence type="ECO:0008006" key="4">
    <source>
        <dbReference type="Google" id="ProtNLM"/>
    </source>
</evidence>
<proteinExistence type="predicted"/>
<accession>A0A917PNK6</accession>
<comment type="caution">
    <text evidence="2">The sequence shown here is derived from an EMBL/GenBank/DDBJ whole genome shotgun (WGS) entry which is preliminary data.</text>
</comment>